<dbReference type="GO" id="GO:0003887">
    <property type="term" value="F:DNA-directed DNA polymerase activity"/>
    <property type="evidence" value="ECO:0007669"/>
    <property type="project" value="InterPro"/>
</dbReference>
<dbReference type="PANTHER" id="PTHR38767:SF1">
    <property type="entry name" value="DNA POLYMERASE III SUBUNIT CHI"/>
    <property type="match status" value="1"/>
</dbReference>
<dbReference type="GO" id="GO:0032298">
    <property type="term" value="P:positive regulation of DNA-templated DNA replication initiation"/>
    <property type="evidence" value="ECO:0007669"/>
    <property type="project" value="TreeGrafter"/>
</dbReference>
<keyword evidence="2" id="KW-1185">Reference proteome</keyword>
<dbReference type="OrthoDB" id="5297568at2"/>
<comment type="caution">
    <text evidence="1">The sequence shown here is derived from an EMBL/GenBank/DDBJ whole genome shotgun (WGS) entry which is preliminary data.</text>
</comment>
<dbReference type="Proteomes" id="UP000241868">
    <property type="component" value="Unassembled WGS sequence"/>
</dbReference>
<name>A0A2P7U2E0_9NEIS</name>
<evidence type="ECO:0000313" key="1">
    <source>
        <dbReference type="EMBL" id="PSJ81140.1"/>
    </source>
</evidence>
<organism evidence="1 2">
    <name type="scientific">Neisseria iguanae</name>
    <dbReference type="NCBI Taxonomy" id="90242"/>
    <lineage>
        <taxon>Bacteria</taxon>
        <taxon>Pseudomonadati</taxon>
        <taxon>Pseudomonadota</taxon>
        <taxon>Betaproteobacteria</taxon>
        <taxon>Neisseriales</taxon>
        <taxon>Neisseriaceae</taxon>
        <taxon>Neisseria</taxon>
    </lineage>
</organism>
<dbReference type="Pfam" id="PF04364">
    <property type="entry name" value="DNA_pol3_chi"/>
    <property type="match status" value="1"/>
</dbReference>
<dbReference type="AlphaFoldDB" id="A0A2P7U2E0"/>
<dbReference type="PROSITE" id="PS51257">
    <property type="entry name" value="PROKAR_LIPOPROTEIN"/>
    <property type="match status" value="1"/>
</dbReference>
<dbReference type="EMBL" id="PXYY01000007">
    <property type="protein sequence ID" value="PSJ81140.1"/>
    <property type="molecule type" value="Genomic_DNA"/>
</dbReference>
<dbReference type="InterPro" id="IPR036768">
    <property type="entry name" value="PolIII_chi_sf"/>
</dbReference>
<dbReference type="GO" id="GO:0006260">
    <property type="term" value="P:DNA replication"/>
    <property type="evidence" value="ECO:0007669"/>
    <property type="project" value="InterPro"/>
</dbReference>
<dbReference type="RefSeq" id="WP_106740289.1">
    <property type="nucleotide sequence ID" value="NZ_PXYY01000007.1"/>
</dbReference>
<accession>A0A2P7U2E0</accession>
<evidence type="ECO:0000313" key="2">
    <source>
        <dbReference type="Proteomes" id="UP000241868"/>
    </source>
</evidence>
<protein>
    <submittedName>
        <fullName evidence="1">DNA polymerase III subunit chi</fullName>
    </submittedName>
</protein>
<dbReference type="PANTHER" id="PTHR38767">
    <property type="entry name" value="DNA POLYMERASE III SUBUNIT CHI"/>
    <property type="match status" value="1"/>
</dbReference>
<proteinExistence type="predicted"/>
<dbReference type="InterPro" id="IPR007459">
    <property type="entry name" value="DNA_pol3_chi"/>
</dbReference>
<dbReference type="Gene3D" id="3.40.50.10110">
    <property type="entry name" value="DNA polymerase III subunit chi"/>
    <property type="match status" value="1"/>
</dbReference>
<sequence length="146" mass="16610">MPKATFYTHVSQPAVFACRLAVRAVRDGGRVLVWSDSADTLSRLDRDWWQQDVESFIPHEIWETNQSMPSATQILLATGHTLPTLPADITILNLSPDFWPDAPQPPERVLEIIGTSLEDLAEARERFRAYRQNGFDIEHHKMEGKA</sequence>
<gene>
    <name evidence="1" type="ORF">C7N83_02105</name>
</gene>
<reference evidence="1 2" key="1">
    <citation type="submission" date="2018-03" db="EMBL/GenBank/DDBJ databases">
        <title>Neisseria weixii sp. nov., isolated from the intestinal contents of Tibetan Plateau pika (Ochotona curzoniae) in Yushu, Qinghai Province, China.</title>
        <authorList>
            <person name="Gui Z."/>
        </authorList>
    </citation>
    <scope>NUCLEOTIDE SEQUENCE [LARGE SCALE GENOMIC DNA]</scope>
    <source>
        <strain evidence="1 2">ATCC 51483</strain>
    </source>
</reference>
<dbReference type="SUPFAM" id="SSF102400">
    <property type="entry name" value="DNA polymerase III chi subunit"/>
    <property type="match status" value="1"/>
</dbReference>
<dbReference type="GO" id="GO:0003677">
    <property type="term" value="F:DNA binding"/>
    <property type="evidence" value="ECO:0007669"/>
    <property type="project" value="InterPro"/>
</dbReference>